<protein>
    <submittedName>
        <fullName evidence="2">Uncharacterized protein</fullName>
    </submittedName>
</protein>
<dbReference type="EMBL" id="CACSHJ010000096">
    <property type="protein sequence ID" value="CAA0404452.1"/>
    <property type="molecule type" value="Genomic_DNA"/>
</dbReference>
<dbReference type="RefSeq" id="NP_001119269.1">
    <property type="nucleotide sequence ID" value="NM_001125797.1"/>
</dbReference>
<sequence>MKVSEPLSKKIQNLEVWLLSMMTQNVSYLGVSKKPAYKTVSFSIKLNAPFYRRKKVSRLRLFEIGPSLL</sequence>
<dbReference type="SMR" id="A0A5S9Y6Q3"/>
<dbReference type="Proteomes" id="UP000434276">
    <property type="component" value="Unassembled WGS sequence"/>
</dbReference>
<organism evidence="2 3">
    <name type="scientific">Arabidopsis thaliana</name>
    <name type="common">Mouse-ear cress</name>
    <dbReference type="NCBI Taxonomy" id="3702"/>
    <lineage>
        <taxon>Eukaryota</taxon>
        <taxon>Viridiplantae</taxon>
        <taxon>Streptophyta</taxon>
        <taxon>Embryophyta</taxon>
        <taxon>Tracheophyta</taxon>
        <taxon>Spermatophyta</taxon>
        <taxon>Magnoliopsida</taxon>
        <taxon>eudicotyledons</taxon>
        <taxon>Gunneridae</taxon>
        <taxon>Pentapetalae</taxon>
        <taxon>rosids</taxon>
        <taxon>malvids</taxon>
        <taxon>Brassicales</taxon>
        <taxon>Brassicaceae</taxon>
        <taxon>Camelineae</taxon>
        <taxon>Arabidopsis</taxon>
    </lineage>
</organism>
<evidence type="ECO:0000313" key="2">
    <source>
        <dbReference type="EMBL" id="CAA0404452.1"/>
    </source>
</evidence>
<proteinExistence type="predicted"/>
<accession>A0A5S9Y6Q3</accession>
<dbReference type="KEGG" id="ath:AT5G23908"/>
<dbReference type="Araport" id="AT5G23908"/>
<evidence type="ECO:0000313" key="1">
    <source>
        <dbReference type="Araport" id="AT5G23908"/>
    </source>
</evidence>
<dbReference type="GeneID" id="6240401"/>
<dbReference type="AlphaFoldDB" id="A0A5S9Y6Q3"/>
<name>A0A5S9Y6Q3_ARATH</name>
<evidence type="ECO:0000313" key="3">
    <source>
        <dbReference type="Proteomes" id="UP000434276"/>
    </source>
</evidence>
<reference evidence="2 3" key="1">
    <citation type="submission" date="2019-12" db="EMBL/GenBank/DDBJ databases">
        <authorList>
            <person name="Jiao W.-B."/>
            <person name="Schneeberger K."/>
        </authorList>
    </citation>
    <scope>NUCLEOTIDE SEQUENCE [LARGE SCALE GENOMIC DNA]</scope>
    <source>
        <strain evidence="3">cv. C24</strain>
    </source>
</reference>
<gene>
    <name evidence="1" type="ordered locus">At5g23908</name>
    <name evidence="2" type="ORF">C24_LOCUS23016</name>
</gene>